<dbReference type="RefSeq" id="XP_009173391.1">
    <property type="nucleotide sequence ID" value="XM_009175127.1"/>
</dbReference>
<protein>
    <submittedName>
        <fullName evidence="1">Uncharacterized protein</fullName>
    </submittedName>
</protein>
<reference evidence="1 2" key="1">
    <citation type="submission" date="2013-11" db="EMBL/GenBank/DDBJ databases">
        <title>Opisthorchis viverrini - life in the bile duct.</title>
        <authorList>
            <person name="Young N.D."/>
            <person name="Nagarajan N."/>
            <person name="Lin S.J."/>
            <person name="Korhonen P.K."/>
            <person name="Jex A.R."/>
            <person name="Hall R.S."/>
            <person name="Safavi-Hemami H."/>
            <person name="Kaewkong W."/>
            <person name="Bertrand D."/>
            <person name="Gao S."/>
            <person name="Seet Q."/>
            <person name="Wongkham S."/>
            <person name="Teh B.T."/>
            <person name="Wongkham C."/>
            <person name="Intapan P.M."/>
            <person name="Maleewong W."/>
            <person name="Yang X."/>
            <person name="Hu M."/>
            <person name="Wang Z."/>
            <person name="Hofmann A."/>
            <person name="Sternberg P.W."/>
            <person name="Tan P."/>
            <person name="Wang J."/>
            <person name="Gasser R.B."/>
        </authorList>
    </citation>
    <scope>NUCLEOTIDE SEQUENCE [LARGE SCALE GENOMIC DNA]</scope>
</reference>
<gene>
    <name evidence="1" type="ORF">T265_09130</name>
</gene>
<accession>A0A075A5Y5</accession>
<dbReference type="EMBL" id="KL596876">
    <property type="protein sequence ID" value="KER22854.1"/>
    <property type="molecule type" value="Genomic_DNA"/>
</dbReference>
<dbReference type="KEGG" id="ovi:T265_09130"/>
<evidence type="ECO:0000313" key="1">
    <source>
        <dbReference type="EMBL" id="KER22854.1"/>
    </source>
</evidence>
<organism evidence="1 2">
    <name type="scientific">Opisthorchis viverrini</name>
    <name type="common">Southeast Asian liver fluke</name>
    <dbReference type="NCBI Taxonomy" id="6198"/>
    <lineage>
        <taxon>Eukaryota</taxon>
        <taxon>Metazoa</taxon>
        <taxon>Spiralia</taxon>
        <taxon>Lophotrochozoa</taxon>
        <taxon>Platyhelminthes</taxon>
        <taxon>Trematoda</taxon>
        <taxon>Digenea</taxon>
        <taxon>Opisthorchiida</taxon>
        <taxon>Opisthorchiata</taxon>
        <taxon>Opisthorchiidae</taxon>
        <taxon>Opisthorchis</taxon>
    </lineage>
</organism>
<dbReference type="Proteomes" id="UP000054324">
    <property type="component" value="Unassembled WGS sequence"/>
</dbReference>
<keyword evidence="2" id="KW-1185">Reference proteome</keyword>
<dbReference type="CTD" id="20323309"/>
<proteinExistence type="predicted"/>
<dbReference type="AlphaFoldDB" id="A0A075A5Y5"/>
<dbReference type="GeneID" id="20323309"/>
<name>A0A075A5Y5_OPIVI</name>
<sequence length="108" mass="12332">MGMFCGMSDSCLKGRMFEFFLSRFDILLQKDQNQMPNDTELLPTLGPQLVAKFDKNFCSRDPTDLDPSDLGNDPEQSVGVCKSYLTQDSRDHGRIYSIDECIKNKLRL</sequence>
<evidence type="ECO:0000313" key="2">
    <source>
        <dbReference type="Proteomes" id="UP000054324"/>
    </source>
</evidence>